<dbReference type="InterPro" id="IPR000914">
    <property type="entry name" value="SBP_5_dom"/>
</dbReference>
<dbReference type="PANTHER" id="PTHR30290">
    <property type="entry name" value="PERIPLASMIC BINDING COMPONENT OF ABC TRANSPORTER"/>
    <property type="match status" value="1"/>
</dbReference>
<dbReference type="CDD" id="cd00995">
    <property type="entry name" value="PBP2_NikA_DppA_OppA_like"/>
    <property type="match status" value="1"/>
</dbReference>
<dbReference type="PIRSF" id="PIRSF002741">
    <property type="entry name" value="MppA"/>
    <property type="match status" value="1"/>
</dbReference>
<sequence length="547" mass="59381">MRGKSPMKVAVAATAIALFAAGCQTDSTPEAPAAGGTIRVGSSEAAGLLPGFDDSPSIVVLRTIYAGLVENDNNDGKVVNQIAQSITSDDNKTWTVKLKNNYKFHNGEAVNADSFINGWNYVAYGPNAQPNAPFFGSIVGWSDLQSEDPDGEEGPQKAPEPKAKTMSGLKKIDDFSFTVTLAEPFVGWPATVGYSGFFPWAKACLADTKGCNETPIGNGPYKIEGSWRHNVGVTVVRNPDWAGASKGKPDKIEFKIYDKIDTGYADFEAGELDIWDGVPPAKYKEAKGKYGERMFENPSNTFTYVGLPLYNDNFKEVKVRQALSLAIDRQAIIDAVFDGRFSAAQGVISPNFEGYRPGACANCKYDAAKAKALLAEAGGWKGGKIVLWANAGAGHDKWLQAVGDGWKRDLGIDYELKVDLQFPQYLATGDAKKFTGPFRLGWGPDYAFLETYITPLYSTTGSSNSSGYSNPELDKLIKDAAAAKSIADGIKFYQQAEDLVVRDIPVIPMWFGRTANVRSENVKDYVYNKIHGTVYTEITLKDPNAVK</sequence>
<dbReference type="SUPFAM" id="SSF53850">
    <property type="entry name" value="Periplasmic binding protein-like II"/>
    <property type="match status" value="1"/>
</dbReference>
<dbReference type="AlphaFoldDB" id="A0A8J3Q5I4"/>
<accession>A0A8J3Q5I4</accession>
<evidence type="ECO:0000313" key="5">
    <source>
        <dbReference type="Proteomes" id="UP000612899"/>
    </source>
</evidence>
<evidence type="ECO:0000313" key="4">
    <source>
        <dbReference type="EMBL" id="GIH04398.1"/>
    </source>
</evidence>
<dbReference type="GO" id="GO:1904680">
    <property type="term" value="F:peptide transmembrane transporter activity"/>
    <property type="evidence" value="ECO:0007669"/>
    <property type="project" value="TreeGrafter"/>
</dbReference>
<dbReference type="GO" id="GO:0042597">
    <property type="term" value="C:periplasmic space"/>
    <property type="evidence" value="ECO:0007669"/>
    <property type="project" value="UniProtKB-ARBA"/>
</dbReference>
<reference evidence="4" key="1">
    <citation type="submission" date="2021-01" db="EMBL/GenBank/DDBJ databases">
        <title>Whole genome shotgun sequence of Rhizocola hellebori NBRC 109834.</title>
        <authorList>
            <person name="Komaki H."/>
            <person name="Tamura T."/>
        </authorList>
    </citation>
    <scope>NUCLEOTIDE SEQUENCE</scope>
    <source>
        <strain evidence="4">NBRC 109834</strain>
    </source>
</reference>
<dbReference type="GO" id="GO:0043190">
    <property type="term" value="C:ATP-binding cassette (ABC) transporter complex"/>
    <property type="evidence" value="ECO:0007669"/>
    <property type="project" value="InterPro"/>
</dbReference>
<dbReference type="Proteomes" id="UP000612899">
    <property type="component" value="Unassembled WGS sequence"/>
</dbReference>
<gene>
    <name evidence="4" type="ORF">Rhe02_24650</name>
</gene>
<dbReference type="Gene3D" id="3.10.105.10">
    <property type="entry name" value="Dipeptide-binding Protein, Domain 3"/>
    <property type="match status" value="1"/>
</dbReference>
<keyword evidence="2" id="KW-0732">Signal</keyword>
<evidence type="ECO:0000259" key="3">
    <source>
        <dbReference type="Pfam" id="PF00496"/>
    </source>
</evidence>
<dbReference type="Gene3D" id="3.40.190.10">
    <property type="entry name" value="Periplasmic binding protein-like II"/>
    <property type="match status" value="1"/>
</dbReference>
<dbReference type="InterPro" id="IPR030678">
    <property type="entry name" value="Peptide/Ni-bd"/>
</dbReference>
<feature type="region of interest" description="Disordered" evidence="1">
    <location>
        <begin position="145"/>
        <end position="165"/>
    </location>
</feature>
<dbReference type="RefSeq" id="WP_203908278.1">
    <property type="nucleotide sequence ID" value="NZ_BONY01000012.1"/>
</dbReference>
<dbReference type="EMBL" id="BONY01000012">
    <property type="protein sequence ID" value="GIH04398.1"/>
    <property type="molecule type" value="Genomic_DNA"/>
</dbReference>
<dbReference type="Gene3D" id="3.90.76.10">
    <property type="entry name" value="Dipeptide-binding Protein, Domain 1"/>
    <property type="match status" value="1"/>
</dbReference>
<evidence type="ECO:0000256" key="2">
    <source>
        <dbReference type="SAM" id="SignalP"/>
    </source>
</evidence>
<feature type="domain" description="Solute-binding protein family 5" evidence="3">
    <location>
        <begin position="77"/>
        <end position="463"/>
    </location>
</feature>
<protein>
    <submittedName>
        <fullName evidence="4">Putative peptide ABC transporter DppA</fullName>
    </submittedName>
</protein>
<dbReference type="Pfam" id="PF00496">
    <property type="entry name" value="SBP_bac_5"/>
    <property type="match status" value="1"/>
</dbReference>
<feature type="signal peptide" evidence="2">
    <location>
        <begin position="1"/>
        <end position="20"/>
    </location>
</feature>
<keyword evidence="5" id="KW-1185">Reference proteome</keyword>
<dbReference type="PANTHER" id="PTHR30290:SF83">
    <property type="entry name" value="ABC TRANSPORTER SUBSTRATE-BINDING PROTEIN"/>
    <property type="match status" value="1"/>
</dbReference>
<feature type="chain" id="PRO_5039710174" evidence="2">
    <location>
        <begin position="21"/>
        <end position="547"/>
    </location>
</feature>
<organism evidence="4 5">
    <name type="scientific">Rhizocola hellebori</name>
    <dbReference type="NCBI Taxonomy" id="1392758"/>
    <lineage>
        <taxon>Bacteria</taxon>
        <taxon>Bacillati</taxon>
        <taxon>Actinomycetota</taxon>
        <taxon>Actinomycetes</taxon>
        <taxon>Micromonosporales</taxon>
        <taxon>Micromonosporaceae</taxon>
        <taxon>Rhizocola</taxon>
    </lineage>
</organism>
<name>A0A8J3Q5I4_9ACTN</name>
<comment type="caution">
    <text evidence="4">The sequence shown here is derived from an EMBL/GenBank/DDBJ whole genome shotgun (WGS) entry which is preliminary data.</text>
</comment>
<dbReference type="PROSITE" id="PS51257">
    <property type="entry name" value="PROKAR_LIPOPROTEIN"/>
    <property type="match status" value="1"/>
</dbReference>
<evidence type="ECO:0000256" key="1">
    <source>
        <dbReference type="SAM" id="MobiDB-lite"/>
    </source>
</evidence>
<dbReference type="GO" id="GO:0015833">
    <property type="term" value="P:peptide transport"/>
    <property type="evidence" value="ECO:0007669"/>
    <property type="project" value="TreeGrafter"/>
</dbReference>
<proteinExistence type="predicted"/>
<dbReference type="InterPro" id="IPR039424">
    <property type="entry name" value="SBP_5"/>
</dbReference>